<evidence type="ECO:0000256" key="1">
    <source>
        <dbReference type="SAM" id="MobiDB-lite"/>
    </source>
</evidence>
<gene>
    <name evidence="2" type="ORF">C1280_01825</name>
</gene>
<dbReference type="KEGG" id="gog:C1280_01825"/>
<sequence>MNARAAAVGVWSAVRKTVVSHEVAGVAAAPVVMPRWAARHRACRGLGHGRCAAPARAPQSRVRNGAEANRGRQRAEPGAAPDTAM</sequence>
<proteinExistence type="predicted"/>
<organism evidence="2 3">
    <name type="scientific">Gemmata obscuriglobus</name>
    <dbReference type="NCBI Taxonomy" id="114"/>
    <lineage>
        <taxon>Bacteria</taxon>
        <taxon>Pseudomonadati</taxon>
        <taxon>Planctomycetota</taxon>
        <taxon>Planctomycetia</taxon>
        <taxon>Gemmatales</taxon>
        <taxon>Gemmataceae</taxon>
        <taxon>Gemmata</taxon>
    </lineage>
</organism>
<dbReference type="EMBL" id="CP025958">
    <property type="protein sequence ID" value="AWM35877.1"/>
    <property type="molecule type" value="Genomic_DNA"/>
</dbReference>
<name>A0A2Z3GWD1_9BACT</name>
<protein>
    <submittedName>
        <fullName evidence="2">Uncharacterized protein</fullName>
    </submittedName>
</protein>
<keyword evidence="3" id="KW-1185">Reference proteome</keyword>
<evidence type="ECO:0000313" key="2">
    <source>
        <dbReference type="EMBL" id="AWM35877.1"/>
    </source>
</evidence>
<evidence type="ECO:0000313" key="3">
    <source>
        <dbReference type="Proteomes" id="UP000245802"/>
    </source>
</evidence>
<feature type="region of interest" description="Disordered" evidence="1">
    <location>
        <begin position="48"/>
        <end position="85"/>
    </location>
</feature>
<accession>A0A2Z3GWD1</accession>
<dbReference type="Proteomes" id="UP000245802">
    <property type="component" value="Chromosome"/>
</dbReference>
<dbReference type="AlphaFoldDB" id="A0A2Z3GWD1"/>
<reference evidence="2 3" key="1">
    <citation type="submission" date="2018-01" db="EMBL/GenBank/DDBJ databases">
        <title>G. obscuriglobus.</title>
        <authorList>
            <person name="Franke J."/>
            <person name="Blomberg W."/>
            <person name="Selmecki A."/>
        </authorList>
    </citation>
    <scope>NUCLEOTIDE SEQUENCE [LARGE SCALE GENOMIC DNA]</scope>
    <source>
        <strain evidence="2 3">DSM 5831</strain>
    </source>
</reference>